<keyword evidence="2 5" id="KW-0378">Hydrolase</keyword>
<keyword evidence="3" id="KW-0170">Cobalt</keyword>
<accession>A0ABR9RYH7</accession>
<evidence type="ECO:0000256" key="1">
    <source>
        <dbReference type="ARBA" id="ARBA00022723"/>
    </source>
</evidence>
<keyword evidence="1" id="KW-0479">Metal-binding</keyword>
<dbReference type="InterPro" id="IPR036264">
    <property type="entry name" value="Bact_exopeptidase_dim_dom"/>
</dbReference>
<name>A0ABR9RYH7_9BURK</name>
<dbReference type="EMBL" id="JADDIV010000001">
    <property type="protein sequence ID" value="MBE7366290.1"/>
    <property type="molecule type" value="Genomic_DNA"/>
</dbReference>
<evidence type="ECO:0000313" key="5">
    <source>
        <dbReference type="EMBL" id="MBE7366290.1"/>
    </source>
</evidence>
<dbReference type="InterPro" id="IPR050072">
    <property type="entry name" value="Peptidase_M20A"/>
</dbReference>
<gene>
    <name evidence="5" type="primary">argE</name>
    <name evidence="5" type="ORF">IM787_01795</name>
</gene>
<dbReference type="Pfam" id="PF01546">
    <property type="entry name" value="Peptidase_M20"/>
    <property type="match status" value="1"/>
</dbReference>
<dbReference type="CDD" id="cd03894">
    <property type="entry name" value="M20_ArgE"/>
    <property type="match status" value="1"/>
</dbReference>
<evidence type="ECO:0000259" key="4">
    <source>
        <dbReference type="Pfam" id="PF07687"/>
    </source>
</evidence>
<dbReference type="PANTHER" id="PTHR43808:SF31">
    <property type="entry name" value="N-ACETYL-L-CITRULLINE DEACETYLASE"/>
    <property type="match status" value="1"/>
</dbReference>
<keyword evidence="6" id="KW-1185">Reference proteome</keyword>
<dbReference type="Pfam" id="PF07687">
    <property type="entry name" value="M20_dimer"/>
    <property type="match status" value="1"/>
</dbReference>
<dbReference type="SUPFAM" id="SSF55031">
    <property type="entry name" value="Bacterial exopeptidase dimerisation domain"/>
    <property type="match status" value="1"/>
</dbReference>
<organism evidence="5 6">
    <name type="scientific">Ramlibacter pallidus</name>
    <dbReference type="NCBI Taxonomy" id="2780087"/>
    <lineage>
        <taxon>Bacteria</taxon>
        <taxon>Pseudomonadati</taxon>
        <taxon>Pseudomonadota</taxon>
        <taxon>Betaproteobacteria</taxon>
        <taxon>Burkholderiales</taxon>
        <taxon>Comamonadaceae</taxon>
        <taxon>Ramlibacter</taxon>
    </lineage>
</organism>
<evidence type="ECO:0000313" key="6">
    <source>
        <dbReference type="Proteomes" id="UP000806285"/>
    </source>
</evidence>
<dbReference type="Gene3D" id="3.30.70.360">
    <property type="match status" value="1"/>
</dbReference>
<dbReference type="InterPro" id="IPR011650">
    <property type="entry name" value="Peptidase_M20_dimer"/>
</dbReference>
<comment type="caution">
    <text evidence="5">The sequence shown here is derived from an EMBL/GenBank/DDBJ whole genome shotgun (WGS) entry which is preliminary data.</text>
</comment>
<dbReference type="InterPro" id="IPR010169">
    <property type="entry name" value="AcOrn-deacetyl"/>
</dbReference>
<dbReference type="EC" id="3.5.1.16" evidence="5"/>
<evidence type="ECO:0000256" key="2">
    <source>
        <dbReference type="ARBA" id="ARBA00022801"/>
    </source>
</evidence>
<dbReference type="GO" id="GO:0008777">
    <property type="term" value="F:acetylornithine deacetylase activity"/>
    <property type="evidence" value="ECO:0007669"/>
    <property type="project" value="UniProtKB-EC"/>
</dbReference>
<protein>
    <submittedName>
        <fullName evidence="5">Acetylornithine deacetylase</fullName>
        <ecNumber evidence="5">3.5.1.16</ecNumber>
    </submittedName>
</protein>
<dbReference type="InterPro" id="IPR002933">
    <property type="entry name" value="Peptidase_M20"/>
</dbReference>
<sequence>MASSHPAPRALELARALVGFNTVSERSNLDLIHFIRDELARLGVKSRLSFNAERTKANLFATLGEGKPAGVILSGHTDTVPWDGQDWSVDPLGAVVKDGRLYGRGSADMKGFIATAVAHAALFLESRAPFAIHLAFSYEEEIGCFGVKELIADLREAGIRPLACIVGEPTNMVPAIAHKGVYRYRCCVRGKEAHSSLTPQSVNAIEMAARVVGRVRDMAETFEREEPRYEGFDVPFSTASVGQFHGGIADNVVPRDAEFRYEFRDLPTADARAMQAQVVAYARSLEPAMQAVAPDTGFRFDTICEIPSFLGSEQDDVTRLAMRLAREPRTTQVAFGTEAGIFKNAGIRTVVCGPGSITQAHQPDEYVSLEQLARCQAFMEGLAEVREIG</sequence>
<evidence type="ECO:0000256" key="3">
    <source>
        <dbReference type="ARBA" id="ARBA00023285"/>
    </source>
</evidence>
<reference evidence="5 6" key="1">
    <citation type="submission" date="2020-10" db="EMBL/GenBank/DDBJ databases">
        <title>Ramlibacter sp. HM2 16S ribosomal RNA gene Genome sequencing and assembly.</title>
        <authorList>
            <person name="Kang M."/>
        </authorList>
    </citation>
    <scope>NUCLEOTIDE SEQUENCE [LARGE SCALE GENOMIC DNA]</scope>
    <source>
        <strain evidence="5 6">HM2</strain>
    </source>
</reference>
<dbReference type="SUPFAM" id="SSF53187">
    <property type="entry name" value="Zn-dependent exopeptidases"/>
    <property type="match status" value="1"/>
</dbReference>
<feature type="domain" description="Peptidase M20 dimerisation" evidence="4">
    <location>
        <begin position="176"/>
        <end position="287"/>
    </location>
</feature>
<proteinExistence type="predicted"/>
<dbReference type="RefSeq" id="WP_193674915.1">
    <property type="nucleotide sequence ID" value="NZ_JADDIV010000001.1"/>
</dbReference>
<dbReference type="NCBIfam" id="NF005710">
    <property type="entry name" value="PRK07522.1"/>
    <property type="match status" value="1"/>
</dbReference>
<dbReference type="Proteomes" id="UP000806285">
    <property type="component" value="Unassembled WGS sequence"/>
</dbReference>
<dbReference type="PANTHER" id="PTHR43808">
    <property type="entry name" value="ACETYLORNITHINE DEACETYLASE"/>
    <property type="match status" value="1"/>
</dbReference>
<dbReference type="Gene3D" id="3.40.630.10">
    <property type="entry name" value="Zn peptidases"/>
    <property type="match status" value="1"/>
</dbReference>
<dbReference type="NCBIfam" id="TIGR01892">
    <property type="entry name" value="AcOrn-deacetyl"/>
    <property type="match status" value="1"/>
</dbReference>